<evidence type="ECO:0000313" key="1">
    <source>
        <dbReference type="EMBL" id="CAI9781176.1"/>
    </source>
</evidence>
<dbReference type="PANTHER" id="PTHR33879">
    <property type="entry name" value="17.6 KDA CLASS II HEAT SHOCK PROTEIN-RELATED"/>
    <property type="match status" value="1"/>
</dbReference>
<dbReference type="EMBL" id="OU503053">
    <property type="protein sequence ID" value="CAI9781176.1"/>
    <property type="molecule type" value="Genomic_DNA"/>
</dbReference>
<reference evidence="1" key="1">
    <citation type="submission" date="2023-05" db="EMBL/GenBank/DDBJ databases">
        <authorList>
            <person name="Huff M."/>
        </authorList>
    </citation>
    <scope>NUCLEOTIDE SEQUENCE</scope>
</reference>
<proteinExistence type="predicted"/>
<evidence type="ECO:0000313" key="2">
    <source>
        <dbReference type="Proteomes" id="UP000834106"/>
    </source>
</evidence>
<protein>
    <recommendedName>
        <fullName evidence="3">SHSP domain-containing protein</fullName>
    </recommendedName>
</protein>
<name>A0AAD2A7D9_9LAMI</name>
<dbReference type="CDD" id="cd00298">
    <property type="entry name" value="ACD_sHsps_p23-like"/>
    <property type="match status" value="1"/>
</dbReference>
<dbReference type="Proteomes" id="UP000834106">
    <property type="component" value="Chromosome 18"/>
</dbReference>
<keyword evidence="2" id="KW-1185">Reference proteome</keyword>
<dbReference type="AlphaFoldDB" id="A0AAD2A7D9"/>
<sequence>MKVHPVPRCALRYDIASVLAEANTSRNQKLRRLPHIFAKVLELPFQSDAIVSVEETLDSIKFIAATDEIDGEVRANVVEICPGLTKIVVILGNGVLEFSGTEFVLDMWRIRLPTSALPELASAAYGGGELMVTVPKGDEVDENGGGDIGVGRLVLVH</sequence>
<accession>A0AAD2A7D9</accession>
<dbReference type="PANTHER" id="PTHR33879:SF3">
    <property type="entry name" value="17.6 KDA CLASS II HEAT SHOCK PROTEIN-RELATED"/>
    <property type="match status" value="1"/>
</dbReference>
<organism evidence="1 2">
    <name type="scientific">Fraxinus pennsylvanica</name>
    <dbReference type="NCBI Taxonomy" id="56036"/>
    <lineage>
        <taxon>Eukaryota</taxon>
        <taxon>Viridiplantae</taxon>
        <taxon>Streptophyta</taxon>
        <taxon>Embryophyta</taxon>
        <taxon>Tracheophyta</taxon>
        <taxon>Spermatophyta</taxon>
        <taxon>Magnoliopsida</taxon>
        <taxon>eudicotyledons</taxon>
        <taxon>Gunneridae</taxon>
        <taxon>Pentapetalae</taxon>
        <taxon>asterids</taxon>
        <taxon>lamiids</taxon>
        <taxon>Lamiales</taxon>
        <taxon>Oleaceae</taxon>
        <taxon>Oleeae</taxon>
        <taxon>Fraxinus</taxon>
    </lineage>
</organism>
<gene>
    <name evidence="1" type="ORF">FPE_LOCUS28606</name>
</gene>
<evidence type="ECO:0008006" key="3">
    <source>
        <dbReference type="Google" id="ProtNLM"/>
    </source>
</evidence>